<keyword evidence="8" id="KW-0626">Porin</keyword>
<dbReference type="GO" id="GO:0009279">
    <property type="term" value="C:cell outer membrane"/>
    <property type="evidence" value="ECO:0007669"/>
    <property type="project" value="UniProtKB-SubCell"/>
</dbReference>
<keyword evidence="4" id="KW-1134">Transmembrane beta strand</keyword>
<dbReference type="KEGG" id="bcai:K788_0002078"/>
<reference evidence="13 14" key="1">
    <citation type="journal article" date="2014" name="Genome Announc.">
        <title>Draft Genome Sequence of the Haloacid-Degrading Burkholderia caribensis Strain MBA4.</title>
        <authorList>
            <person name="Pan Y."/>
            <person name="Kong K.F."/>
            <person name="Tsang J.S."/>
        </authorList>
    </citation>
    <scope>NUCLEOTIDE SEQUENCE [LARGE SCALE GENOMIC DNA]</scope>
    <source>
        <strain evidence="13 14">MBA4</strain>
        <plasmid evidence="14">Plasmid</plasmid>
    </source>
</reference>
<evidence type="ECO:0000256" key="1">
    <source>
        <dbReference type="ARBA" id="ARBA00004571"/>
    </source>
</evidence>
<evidence type="ECO:0000256" key="5">
    <source>
        <dbReference type="ARBA" id="ARBA00022692"/>
    </source>
</evidence>
<evidence type="ECO:0000313" key="14">
    <source>
        <dbReference type="Proteomes" id="UP000019146"/>
    </source>
</evidence>
<evidence type="ECO:0000256" key="2">
    <source>
        <dbReference type="ARBA" id="ARBA00011233"/>
    </source>
</evidence>
<dbReference type="GO" id="GO:0046930">
    <property type="term" value="C:pore complex"/>
    <property type="evidence" value="ECO:0007669"/>
    <property type="project" value="UniProtKB-KW"/>
</dbReference>
<feature type="chain" id="PRO_5006054574" evidence="11">
    <location>
        <begin position="23"/>
        <end position="353"/>
    </location>
</feature>
<dbReference type="AlphaFoldDB" id="A0A0P0RQH8"/>
<organism evidence="13 14">
    <name type="scientific">Paraburkholderia caribensis MBA4</name>
    <dbReference type="NCBI Taxonomy" id="1323664"/>
    <lineage>
        <taxon>Bacteria</taxon>
        <taxon>Pseudomonadati</taxon>
        <taxon>Pseudomonadota</taxon>
        <taxon>Betaproteobacteria</taxon>
        <taxon>Burkholderiales</taxon>
        <taxon>Burkholderiaceae</taxon>
        <taxon>Paraburkholderia</taxon>
    </lineage>
</organism>
<protein>
    <submittedName>
        <fullName evidence="13">Outer membrane protein porin</fullName>
    </submittedName>
</protein>
<keyword evidence="10" id="KW-0998">Cell outer membrane</keyword>
<evidence type="ECO:0000313" key="13">
    <source>
        <dbReference type="EMBL" id="ALL71095.1"/>
    </source>
</evidence>
<keyword evidence="3" id="KW-0813">Transport</keyword>
<evidence type="ECO:0000256" key="10">
    <source>
        <dbReference type="ARBA" id="ARBA00023237"/>
    </source>
</evidence>
<dbReference type="GO" id="GO:0006811">
    <property type="term" value="P:monoatomic ion transport"/>
    <property type="evidence" value="ECO:0007669"/>
    <property type="project" value="UniProtKB-KW"/>
</dbReference>
<dbReference type="PANTHER" id="PTHR34501:SF9">
    <property type="entry name" value="MAJOR OUTER MEMBRANE PROTEIN P.IA"/>
    <property type="match status" value="1"/>
</dbReference>
<dbReference type="SUPFAM" id="SSF56935">
    <property type="entry name" value="Porins"/>
    <property type="match status" value="1"/>
</dbReference>
<dbReference type="RefSeq" id="WP_035992977.1">
    <property type="nucleotide sequence ID" value="NZ_CP012748.1"/>
</dbReference>
<dbReference type="Pfam" id="PF13609">
    <property type="entry name" value="Porin_4"/>
    <property type="match status" value="1"/>
</dbReference>
<dbReference type="PANTHER" id="PTHR34501">
    <property type="entry name" value="PROTEIN YDDL-RELATED"/>
    <property type="match status" value="1"/>
</dbReference>
<evidence type="ECO:0000256" key="7">
    <source>
        <dbReference type="ARBA" id="ARBA00023065"/>
    </source>
</evidence>
<keyword evidence="5" id="KW-0812">Transmembrane</keyword>
<evidence type="ECO:0000256" key="6">
    <source>
        <dbReference type="ARBA" id="ARBA00022729"/>
    </source>
</evidence>
<evidence type="ECO:0000256" key="4">
    <source>
        <dbReference type="ARBA" id="ARBA00022452"/>
    </source>
</evidence>
<gene>
    <name evidence="13" type="ORF">K788_0002078</name>
</gene>
<dbReference type="EMBL" id="CP012748">
    <property type="protein sequence ID" value="ALL71095.1"/>
    <property type="molecule type" value="Genomic_DNA"/>
</dbReference>
<keyword evidence="9" id="KW-0472">Membrane</keyword>
<evidence type="ECO:0000256" key="8">
    <source>
        <dbReference type="ARBA" id="ARBA00023114"/>
    </source>
</evidence>
<feature type="domain" description="Porin" evidence="12">
    <location>
        <begin position="14"/>
        <end position="324"/>
    </location>
</feature>
<keyword evidence="13" id="KW-0614">Plasmid</keyword>
<feature type="signal peptide" evidence="11">
    <location>
        <begin position="1"/>
        <end position="22"/>
    </location>
</feature>
<keyword evidence="6 11" id="KW-0732">Signal</keyword>
<proteinExistence type="predicted"/>
<evidence type="ECO:0000256" key="3">
    <source>
        <dbReference type="ARBA" id="ARBA00022448"/>
    </source>
</evidence>
<comment type="subunit">
    <text evidence="2">Homotrimer.</text>
</comment>
<evidence type="ECO:0000256" key="11">
    <source>
        <dbReference type="SAM" id="SignalP"/>
    </source>
</evidence>
<dbReference type="Proteomes" id="UP000019146">
    <property type="component" value="Plasmid unnamed"/>
</dbReference>
<geneLocation type="plasmid" evidence="14"/>
<accession>A0A0P0RQH8</accession>
<sequence>MKRRHTLAAFGLTCAATSCAYAQGSVTLYGITDVGVEVANHVPGPDGTSGTAVRMESGSLAGSRWGLRGTEDLGGGLKAIFVLENGYSINNGTLGQGGRLFGRKAYVGLSTPYGDVTLGRQYNLLYDLMYVYDALQFNPSYSAQGYDATLVGRADNAVRYTARFSGVTFAALYSTGFDSTIPNGAQVPGHSKVGREYSFALQYANGSANVGVAYDQMQGTSIATQDVTQMRVVGGATYTFGPVRAYVGTRWLNIRNSATLEGSLLYWLGASWQASSPLIFSLGGYQERIHGTGQKATSGVLLADYFLSKRTDLYAEVSYVTNSNGLNVGVRATGDVTTGGNQTGAMVGIKHTF</sequence>
<dbReference type="CDD" id="cd00342">
    <property type="entry name" value="gram_neg_porins"/>
    <property type="match status" value="1"/>
</dbReference>
<dbReference type="InterPro" id="IPR033900">
    <property type="entry name" value="Gram_neg_porin_domain"/>
</dbReference>
<keyword evidence="7" id="KW-0406">Ion transport</keyword>
<dbReference type="PROSITE" id="PS51257">
    <property type="entry name" value="PROKAR_LIPOPROTEIN"/>
    <property type="match status" value="1"/>
</dbReference>
<dbReference type="GeneID" id="69974492"/>
<dbReference type="InterPro" id="IPR050298">
    <property type="entry name" value="Gram-neg_bact_OMP"/>
</dbReference>
<dbReference type="GO" id="GO:0015288">
    <property type="term" value="F:porin activity"/>
    <property type="evidence" value="ECO:0007669"/>
    <property type="project" value="UniProtKB-KW"/>
</dbReference>
<evidence type="ECO:0000259" key="12">
    <source>
        <dbReference type="Pfam" id="PF13609"/>
    </source>
</evidence>
<name>A0A0P0RQH8_9BURK</name>
<evidence type="ECO:0000256" key="9">
    <source>
        <dbReference type="ARBA" id="ARBA00023136"/>
    </source>
</evidence>
<dbReference type="InterPro" id="IPR023614">
    <property type="entry name" value="Porin_dom_sf"/>
</dbReference>
<comment type="subcellular location">
    <subcellularLocation>
        <location evidence="1">Cell outer membrane</location>
        <topology evidence="1">Multi-pass membrane protein</topology>
    </subcellularLocation>
</comment>
<dbReference type="Gene3D" id="2.40.160.10">
    <property type="entry name" value="Porin"/>
    <property type="match status" value="1"/>
</dbReference>